<dbReference type="RefSeq" id="WP_345226413.1">
    <property type="nucleotide sequence ID" value="NZ_BAABHA010000010.1"/>
</dbReference>
<evidence type="ECO:0000313" key="2">
    <source>
        <dbReference type="Proteomes" id="UP001500454"/>
    </source>
</evidence>
<accession>A0ABP8JBY1</accession>
<dbReference type="EMBL" id="BAABHA010000010">
    <property type="protein sequence ID" value="GAA4388374.1"/>
    <property type="molecule type" value="Genomic_DNA"/>
</dbReference>
<protein>
    <submittedName>
        <fullName evidence="1">Uncharacterized protein</fullName>
    </submittedName>
</protein>
<evidence type="ECO:0000313" key="1">
    <source>
        <dbReference type="EMBL" id="GAA4388374.1"/>
    </source>
</evidence>
<reference evidence="2" key="1">
    <citation type="journal article" date="2019" name="Int. J. Syst. Evol. Microbiol.">
        <title>The Global Catalogue of Microorganisms (GCM) 10K type strain sequencing project: providing services to taxonomists for standard genome sequencing and annotation.</title>
        <authorList>
            <consortium name="The Broad Institute Genomics Platform"/>
            <consortium name="The Broad Institute Genome Sequencing Center for Infectious Disease"/>
            <person name="Wu L."/>
            <person name="Ma J."/>
        </authorList>
    </citation>
    <scope>NUCLEOTIDE SEQUENCE [LARGE SCALE GENOMIC DNA]</scope>
    <source>
        <strain evidence="2">JCM 17924</strain>
    </source>
</reference>
<name>A0ABP8JBY1_9BACT</name>
<gene>
    <name evidence="1" type="ORF">GCM10023186_34970</name>
</gene>
<proteinExistence type="predicted"/>
<organism evidence="1 2">
    <name type="scientific">Hymenobacter koreensis</name>
    <dbReference type="NCBI Taxonomy" id="1084523"/>
    <lineage>
        <taxon>Bacteria</taxon>
        <taxon>Pseudomonadati</taxon>
        <taxon>Bacteroidota</taxon>
        <taxon>Cytophagia</taxon>
        <taxon>Cytophagales</taxon>
        <taxon>Hymenobacteraceae</taxon>
        <taxon>Hymenobacter</taxon>
    </lineage>
</organism>
<dbReference type="Proteomes" id="UP001500454">
    <property type="component" value="Unassembled WGS sequence"/>
</dbReference>
<comment type="caution">
    <text evidence="1">The sequence shown here is derived from an EMBL/GenBank/DDBJ whole genome shotgun (WGS) entry which is preliminary data.</text>
</comment>
<keyword evidence="2" id="KW-1185">Reference proteome</keyword>
<sequence length="191" mass="21867">MNYDFYASKEDKLALLDYLFDSTDLLIYDLASEPGKEVCVYTNTDEVFRKFGALYGAIFSPTFQLWSPRFGAMPSFRRIELNPDRCEGQTFRFQTQGWGLIQLYFGRQFPQELEYTHIGHFSERSAKGHEGNELLSMGAVADWNWPEITSTARKLKHLLHAKWAVDKIGSTGVLPGAAACEREGVLLRLRR</sequence>